<organism evidence="1 2">
    <name type="scientific">Agrobacterium tumefaciens</name>
    <dbReference type="NCBI Taxonomy" id="358"/>
    <lineage>
        <taxon>Bacteria</taxon>
        <taxon>Pseudomonadati</taxon>
        <taxon>Pseudomonadota</taxon>
        <taxon>Alphaproteobacteria</taxon>
        <taxon>Hyphomicrobiales</taxon>
        <taxon>Rhizobiaceae</taxon>
        <taxon>Rhizobium/Agrobacterium group</taxon>
        <taxon>Agrobacterium</taxon>
        <taxon>Agrobacterium tumefaciens complex</taxon>
    </lineage>
</organism>
<reference evidence="1" key="1">
    <citation type="submission" date="2020-02" db="EMBL/GenBank/DDBJ databases">
        <title>Unexpected conservation and global transmission of agrobacterial virulence plasmids.</title>
        <authorList>
            <person name="Weisberg A.J."/>
            <person name="Davis E.W. II"/>
            <person name="Tabima J.R."/>
            <person name="Belcher M.S."/>
            <person name="Miller M."/>
            <person name="Kuo C.-H."/>
            <person name="Loper J.E."/>
            <person name="Grunwald N.J."/>
            <person name="Putnam M.L."/>
            <person name="Chang J.H."/>
        </authorList>
    </citation>
    <scope>NUCLEOTIDE SEQUENCE</scope>
    <source>
        <strain evidence="1">Q15/94</strain>
    </source>
</reference>
<dbReference type="Proteomes" id="UP000663946">
    <property type="component" value="Chromosome 1"/>
</dbReference>
<evidence type="ECO:0000313" key="2">
    <source>
        <dbReference type="Proteomes" id="UP000663946"/>
    </source>
</evidence>
<dbReference type="RefSeq" id="WP_333721759.1">
    <property type="nucleotide sequence ID" value="NZ_CP049216.1"/>
</dbReference>
<gene>
    <name evidence="1" type="ORF">G6M86_07210</name>
</gene>
<evidence type="ECO:0000313" key="1">
    <source>
        <dbReference type="EMBL" id="QTG13041.1"/>
    </source>
</evidence>
<proteinExistence type="predicted"/>
<protein>
    <submittedName>
        <fullName evidence="1">Uncharacterized protein</fullName>
    </submittedName>
</protein>
<accession>A0AAJ4N1M2</accession>
<dbReference type="AlphaFoldDB" id="A0AAJ4N1M2"/>
<sequence length="64" mass="7516">MAFQKKEPKWPWRDYLTEAEKEALAKADEAKATWEHLNTQRASIQNRAIQRAKYAAQRQEGGRD</sequence>
<dbReference type="EMBL" id="CP049216">
    <property type="protein sequence ID" value="QTG13041.1"/>
    <property type="molecule type" value="Genomic_DNA"/>
</dbReference>
<name>A0AAJ4N1M2_AGRTU</name>